<evidence type="ECO:0000313" key="2">
    <source>
        <dbReference type="EMBL" id="VDO81089.1"/>
    </source>
</evidence>
<reference evidence="4" key="2">
    <citation type="submission" date="2019-09" db="UniProtKB">
        <authorList>
            <consortium name="WormBaseParasite"/>
        </authorList>
    </citation>
    <scope>IDENTIFICATION</scope>
</reference>
<dbReference type="PRINTS" id="PR00700">
    <property type="entry name" value="PRTYPHPHTASE"/>
</dbReference>
<dbReference type="AlphaFoldDB" id="A0A183FPH1"/>
<dbReference type="PANTHER" id="PTHR23219">
    <property type="entry name" value="TYROSINE-PROTEIN PHOSPHATASE C15H7.3-RELATED"/>
    <property type="match status" value="1"/>
</dbReference>
<dbReference type="Proteomes" id="UP000050761">
    <property type="component" value="Unassembled WGS sequence"/>
</dbReference>
<evidence type="ECO:0000313" key="3">
    <source>
        <dbReference type="Proteomes" id="UP000050761"/>
    </source>
</evidence>
<reference evidence="2 3" key="1">
    <citation type="submission" date="2018-11" db="EMBL/GenBank/DDBJ databases">
        <authorList>
            <consortium name="Pathogen Informatics"/>
        </authorList>
    </citation>
    <scope>NUCLEOTIDE SEQUENCE [LARGE SCALE GENOMIC DNA]</scope>
</reference>
<feature type="domain" description="Tyrosine-protein phosphatase" evidence="1">
    <location>
        <begin position="1"/>
        <end position="75"/>
    </location>
</feature>
<dbReference type="Pfam" id="PF00102">
    <property type="entry name" value="Y_phosphatase"/>
    <property type="match status" value="1"/>
</dbReference>
<proteinExistence type="predicted"/>
<sequence length="75" mass="8813">MLQDVVCLDHSRVVLTFEVPPCSNYIHANWIRFEKHDRVFIATQAPMENTIEDFWRMIFQESCSAIINLVNVRSS</sequence>
<gene>
    <name evidence="2" type="ORF">HPBE_LOCUS9511</name>
</gene>
<protein>
    <submittedName>
        <fullName evidence="4">Tyrosine-protein phosphatase domain-containing protein</fullName>
    </submittedName>
</protein>
<dbReference type="EMBL" id="UZAH01026461">
    <property type="protein sequence ID" value="VDO81089.1"/>
    <property type="molecule type" value="Genomic_DNA"/>
</dbReference>
<dbReference type="WBParaSite" id="HPBE_0000951001-mRNA-1">
    <property type="protein sequence ID" value="HPBE_0000951001-mRNA-1"/>
    <property type="gene ID" value="HPBE_0000951001"/>
</dbReference>
<dbReference type="InterPro" id="IPR029021">
    <property type="entry name" value="Prot-tyrosine_phosphatase-like"/>
</dbReference>
<accession>A0A183FPH1</accession>
<name>A0A183FPH1_HELPZ</name>
<dbReference type="PROSITE" id="PS50055">
    <property type="entry name" value="TYR_PHOSPHATASE_PTP"/>
    <property type="match status" value="1"/>
</dbReference>
<organism evidence="3 4">
    <name type="scientific">Heligmosomoides polygyrus</name>
    <name type="common">Parasitic roundworm</name>
    <dbReference type="NCBI Taxonomy" id="6339"/>
    <lineage>
        <taxon>Eukaryota</taxon>
        <taxon>Metazoa</taxon>
        <taxon>Ecdysozoa</taxon>
        <taxon>Nematoda</taxon>
        <taxon>Chromadorea</taxon>
        <taxon>Rhabditida</taxon>
        <taxon>Rhabditina</taxon>
        <taxon>Rhabditomorpha</taxon>
        <taxon>Strongyloidea</taxon>
        <taxon>Heligmosomidae</taxon>
        <taxon>Heligmosomoides</taxon>
    </lineage>
</organism>
<dbReference type="OrthoDB" id="6144703at2759"/>
<evidence type="ECO:0000313" key="4">
    <source>
        <dbReference type="WBParaSite" id="HPBE_0000951001-mRNA-1"/>
    </source>
</evidence>
<dbReference type="InterPro" id="IPR000242">
    <property type="entry name" value="PTP_cat"/>
</dbReference>
<dbReference type="PANTHER" id="PTHR23219:SF13">
    <property type="entry name" value="TYROSINE-PROTEIN PHOSPHATASE DOMAIN-CONTAINING PROTEIN"/>
    <property type="match status" value="1"/>
</dbReference>
<dbReference type="SUPFAM" id="SSF52799">
    <property type="entry name" value="(Phosphotyrosine protein) phosphatases II"/>
    <property type="match status" value="1"/>
</dbReference>
<keyword evidence="3" id="KW-1185">Reference proteome</keyword>
<evidence type="ECO:0000259" key="1">
    <source>
        <dbReference type="PROSITE" id="PS50055"/>
    </source>
</evidence>
<accession>A0A3P7YUN0</accession>
<dbReference type="GO" id="GO:0004725">
    <property type="term" value="F:protein tyrosine phosphatase activity"/>
    <property type="evidence" value="ECO:0007669"/>
    <property type="project" value="InterPro"/>
</dbReference>
<dbReference type="Gene3D" id="3.90.190.10">
    <property type="entry name" value="Protein tyrosine phosphatase superfamily"/>
    <property type="match status" value="1"/>
</dbReference>